<evidence type="ECO:0000313" key="3">
    <source>
        <dbReference type="Proteomes" id="UP000494255"/>
    </source>
</evidence>
<protein>
    <recommendedName>
        <fullName evidence="1">G domain-containing protein</fullName>
    </recommendedName>
</protein>
<dbReference type="Proteomes" id="UP000494255">
    <property type="component" value="Unassembled WGS sequence"/>
</dbReference>
<reference evidence="2 3" key="1">
    <citation type="submission" date="2020-04" db="EMBL/GenBank/DDBJ databases">
        <authorList>
            <person name="De Canck E."/>
        </authorList>
    </citation>
    <scope>NUCLEOTIDE SEQUENCE [LARGE SCALE GENOMIC DNA]</scope>
    <source>
        <strain evidence="2 3">LMG 24238</strain>
    </source>
</reference>
<dbReference type="CDD" id="cd00882">
    <property type="entry name" value="Ras_like_GTPase"/>
    <property type="match status" value="1"/>
</dbReference>
<dbReference type="PANTHER" id="PTHR14143">
    <property type="entry name" value="INTERFERON-INDUCIBLE GTPASE FAMILY MEMBER"/>
    <property type="match status" value="1"/>
</dbReference>
<dbReference type="SUPFAM" id="SSF52540">
    <property type="entry name" value="P-loop containing nucleoside triphosphate hydrolases"/>
    <property type="match status" value="1"/>
</dbReference>
<dbReference type="InterPro" id="IPR006073">
    <property type="entry name" value="GTP-bd"/>
</dbReference>
<dbReference type="GO" id="GO:0005525">
    <property type="term" value="F:GTP binding"/>
    <property type="evidence" value="ECO:0007669"/>
    <property type="project" value="InterPro"/>
</dbReference>
<dbReference type="PANTHER" id="PTHR14143:SF1">
    <property type="entry name" value="IRG-TYPE G DOMAIN-CONTAINING PROTEIN"/>
    <property type="match status" value="1"/>
</dbReference>
<gene>
    <name evidence="2" type="ORF">LMG24238_07627</name>
</gene>
<name>A0A6J5CX09_9BURK</name>
<sequence>MSQRSPLELTDIVYRTARLSVTDLEPLLKYLKFGPKTKDLRSRAAAEEIAHHLRRMGSNDIATIFRGEGVAYEEVVFDVAEKIKAKGASEGGPVEVNEAKILEKLFADSLEQMTMDERRALFQSMNLDVKNYAIGGGAAILVQQLIREFGGFATYRFSVVIANMIARALLGSGLSFAANAAITRVVGTMLGPIGWIATGAWLAYDLAGPAFRKTVPAVVYVAMLRQMLINRVNVGVVGSGSAGKDSLLSHVFRISAEIDPIAGSTATASNFPLGDTGTAEVINYPGFHDYRTSVNSRTDEMLRHTDVFIAVFDINSGISGVEIAMLEKVRKENRPVLVCLNKCDLVRTKADEERLYAAAAQRFGTDVTIIRTIFDPDPRLGVAAKGRDEVLNWVFTELENAGKADVVDALRANLK</sequence>
<dbReference type="InterPro" id="IPR027417">
    <property type="entry name" value="P-loop_NTPase"/>
</dbReference>
<evidence type="ECO:0000259" key="1">
    <source>
        <dbReference type="Pfam" id="PF01926"/>
    </source>
</evidence>
<evidence type="ECO:0000313" key="2">
    <source>
        <dbReference type="EMBL" id="CAB3745495.1"/>
    </source>
</evidence>
<dbReference type="Pfam" id="PF01926">
    <property type="entry name" value="MMR_HSR1"/>
    <property type="match status" value="1"/>
</dbReference>
<organism evidence="2 3">
    <name type="scientific">Paraburkholderia sediminicola</name>
    <dbReference type="NCBI Taxonomy" id="458836"/>
    <lineage>
        <taxon>Bacteria</taxon>
        <taxon>Pseudomonadati</taxon>
        <taxon>Pseudomonadota</taxon>
        <taxon>Betaproteobacteria</taxon>
        <taxon>Burkholderiales</taxon>
        <taxon>Burkholderiaceae</taxon>
        <taxon>Paraburkholderia</taxon>
    </lineage>
</organism>
<dbReference type="AlphaFoldDB" id="A0A6J5CX09"/>
<proteinExistence type="predicted"/>
<dbReference type="EMBL" id="CADIKC010000023">
    <property type="protein sequence ID" value="CAB3745495.1"/>
    <property type="molecule type" value="Genomic_DNA"/>
</dbReference>
<feature type="domain" description="G" evidence="1">
    <location>
        <begin position="233"/>
        <end position="342"/>
    </location>
</feature>
<accession>A0A6J5CX09</accession>
<dbReference type="Gene3D" id="3.40.50.300">
    <property type="entry name" value="P-loop containing nucleotide triphosphate hydrolases"/>
    <property type="match status" value="1"/>
</dbReference>
<keyword evidence="3" id="KW-1185">Reference proteome</keyword>